<sequence length="562" mass="61735">MADRNISSLGNTSQVFEDEPLLPVQAREGADSENWVGDYEEPQLLALNGESIDDVPTDKRRLGMTSTAFLIFNRIIGTSIFATPSVILRASGSVGLLLVMWVLGAILAMCGTAVFIELGTGLPKNGGEKNYLEFIYRRPRFLVTCVYAMYAVFIGWETTSSVIFGEYGLHALNPSVPPAPAATRLAGVLCISLALVLHGTHPSWGIHVSNVLGVFKLLVLVVIIASGLAVLARVPGFELSDPPRNFEWDYMWEGTLTGGVSAFVTGLFTVVWSFTGYSNANYALSEIRDPVRTMKTAAPCAIIVTSVAYFLVNIAYFAVVDKKEVLGSGRIVAALFFGKIWGVRAESALSAIVSMSALANVLAVLFTHGRVIQELGREGILPFSSFFASNKPFDAPLAGLFAQWFITCLLVVTVPPGDAYLFMLNMIAYPFALINAFVSAGLLFLHSPWKFSVHERYHWDPPFRTPTPVVLLFFLSNVFLVCAPLVPPAPGFTVYERLPYWLHVLVSSSISLVGVVYWYVCFVWLPRRGGYALVREWIRGEDGMPRRVVKRVKTFVAQEAES</sequence>
<keyword evidence="2 5" id="KW-0812">Transmembrane</keyword>
<feature type="transmembrane region" description="Helical" evidence="5">
    <location>
        <begin position="348"/>
        <end position="372"/>
    </location>
</feature>
<dbReference type="OrthoDB" id="5982228at2759"/>
<dbReference type="InterPro" id="IPR002293">
    <property type="entry name" value="AA/rel_permease1"/>
</dbReference>
<feature type="transmembrane region" description="Helical" evidence="5">
    <location>
        <begin position="393"/>
        <end position="414"/>
    </location>
</feature>
<feature type="transmembrane region" description="Helical" evidence="5">
    <location>
        <begin position="179"/>
        <end position="199"/>
    </location>
</feature>
<dbReference type="Gene3D" id="1.20.1740.10">
    <property type="entry name" value="Amino acid/polyamine transporter I"/>
    <property type="match status" value="1"/>
</dbReference>
<dbReference type="RefSeq" id="XP_027618397.1">
    <property type="nucleotide sequence ID" value="XM_027762596.1"/>
</dbReference>
<gene>
    <name evidence="6" type="ORF">SCP_1101610</name>
</gene>
<evidence type="ECO:0000313" key="6">
    <source>
        <dbReference type="EMBL" id="GBE87484.1"/>
    </source>
</evidence>
<dbReference type="Pfam" id="PF13520">
    <property type="entry name" value="AA_permease_2"/>
    <property type="match status" value="1"/>
</dbReference>
<comment type="caution">
    <text evidence="6">The sequence shown here is derived from an EMBL/GenBank/DDBJ whole genome shotgun (WGS) entry which is preliminary data.</text>
</comment>
<dbReference type="STRING" id="139825.A0A401GZ97"/>
<dbReference type="InParanoid" id="A0A401GZ97"/>
<feature type="transmembrane region" description="Helical" evidence="5">
    <location>
        <begin position="141"/>
        <end position="159"/>
    </location>
</feature>
<keyword evidence="7" id="KW-1185">Reference proteome</keyword>
<evidence type="ECO:0000256" key="3">
    <source>
        <dbReference type="ARBA" id="ARBA00022989"/>
    </source>
</evidence>
<dbReference type="GeneID" id="38784401"/>
<feature type="transmembrane region" description="Helical" evidence="5">
    <location>
        <begin position="94"/>
        <end position="120"/>
    </location>
</feature>
<feature type="transmembrane region" description="Helical" evidence="5">
    <location>
        <begin position="68"/>
        <end position="88"/>
    </location>
</feature>
<dbReference type="PIRSF" id="PIRSF006060">
    <property type="entry name" value="AA_transporter"/>
    <property type="match status" value="1"/>
</dbReference>
<dbReference type="PANTHER" id="PTHR11785">
    <property type="entry name" value="AMINO ACID TRANSPORTER"/>
    <property type="match status" value="1"/>
</dbReference>
<evidence type="ECO:0000256" key="4">
    <source>
        <dbReference type="ARBA" id="ARBA00023136"/>
    </source>
</evidence>
<keyword evidence="4 5" id="KW-0472">Membrane</keyword>
<keyword evidence="3 5" id="KW-1133">Transmembrane helix</keyword>
<evidence type="ECO:0000256" key="5">
    <source>
        <dbReference type="SAM" id="Phobius"/>
    </source>
</evidence>
<feature type="transmembrane region" description="Helical" evidence="5">
    <location>
        <begin position="254"/>
        <end position="275"/>
    </location>
</feature>
<feature type="transmembrane region" description="Helical" evidence="5">
    <location>
        <begin position="466"/>
        <end position="486"/>
    </location>
</feature>
<proteinExistence type="predicted"/>
<protein>
    <submittedName>
        <fullName evidence="6">High-affinity methionine permease</fullName>
    </submittedName>
</protein>
<name>A0A401GZ97_9APHY</name>
<dbReference type="GO" id="GO:0015179">
    <property type="term" value="F:L-amino acid transmembrane transporter activity"/>
    <property type="evidence" value="ECO:0007669"/>
    <property type="project" value="TreeGrafter"/>
</dbReference>
<feature type="transmembrane region" description="Helical" evidence="5">
    <location>
        <begin position="296"/>
        <end position="319"/>
    </location>
</feature>
<organism evidence="6 7">
    <name type="scientific">Sparassis crispa</name>
    <dbReference type="NCBI Taxonomy" id="139825"/>
    <lineage>
        <taxon>Eukaryota</taxon>
        <taxon>Fungi</taxon>
        <taxon>Dikarya</taxon>
        <taxon>Basidiomycota</taxon>
        <taxon>Agaricomycotina</taxon>
        <taxon>Agaricomycetes</taxon>
        <taxon>Polyporales</taxon>
        <taxon>Sparassidaceae</taxon>
        <taxon>Sparassis</taxon>
    </lineage>
</organism>
<dbReference type="GO" id="GO:0016020">
    <property type="term" value="C:membrane"/>
    <property type="evidence" value="ECO:0007669"/>
    <property type="project" value="UniProtKB-SubCell"/>
</dbReference>
<feature type="transmembrane region" description="Helical" evidence="5">
    <location>
        <begin position="211"/>
        <end position="234"/>
    </location>
</feature>
<dbReference type="EMBL" id="BFAD01000011">
    <property type="protein sequence ID" value="GBE87484.1"/>
    <property type="molecule type" value="Genomic_DNA"/>
</dbReference>
<feature type="transmembrane region" description="Helical" evidence="5">
    <location>
        <begin position="420"/>
        <end position="445"/>
    </location>
</feature>
<evidence type="ECO:0000313" key="7">
    <source>
        <dbReference type="Proteomes" id="UP000287166"/>
    </source>
</evidence>
<accession>A0A401GZ97</accession>
<evidence type="ECO:0000256" key="2">
    <source>
        <dbReference type="ARBA" id="ARBA00022692"/>
    </source>
</evidence>
<dbReference type="PANTHER" id="PTHR11785:SF498">
    <property type="entry name" value="HIGH-AFFINITY METHIONINE PERMEASE"/>
    <property type="match status" value="1"/>
</dbReference>
<reference evidence="6 7" key="1">
    <citation type="journal article" date="2018" name="Sci. Rep.">
        <title>Genome sequence of the cauliflower mushroom Sparassis crispa (Hanabiratake) and its association with beneficial usage.</title>
        <authorList>
            <person name="Kiyama R."/>
            <person name="Furutani Y."/>
            <person name="Kawaguchi K."/>
            <person name="Nakanishi T."/>
        </authorList>
    </citation>
    <scope>NUCLEOTIDE SEQUENCE [LARGE SCALE GENOMIC DNA]</scope>
</reference>
<dbReference type="InterPro" id="IPR050598">
    <property type="entry name" value="AminoAcid_Transporter"/>
</dbReference>
<comment type="subcellular location">
    <subcellularLocation>
        <location evidence="1">Membrane</location>
        <topology evidence="1">Multi-pass membrane protein</topology>
    </subcellularLocation>
</comment>
<feature type="transmembrane region" description="Helical" evidence="5">
    <location>
        <begin position="498"/>
        <end position="525"/>
    </location>
</feature>
<dbReference type="AlphaFoldDB" id="A0A401GZ97"/>
<dbReference type="Proteomes" id="UP000287166">
    <property type="component" value="Unassembled WGS sequence"/>
</dbReference>
<evidence type="ECO:0000256" key="1">
    <source>
        <dbReference type="ARBA" id="ARBA00004141"/>
    </source>
</evidence>